<organism evidence="1">
    <name type="scientific">Drosophila arizonae</name>
    <name type="common">Fruit fly</name>
    <dbReference type="NCBI Taxonomy" id="7263"/>
    <lineage>
        <taxon>Eukaryota</taxon>
        <taxon>Metazoa</taxon>
        <taxon>Ecdysozoa</taxon>
        <taxon>Arthropoda</taxon>
        <taxon>Hexapoda</taxon>
        <taxon>Insecta</taxon>
        <taxon>Pterygota</taxon>
        <taxon>Neoptera</taxon>
        <taxon>Endopterygota</taxon>
        <taxon>Diptera</taxon>
        <taxon>Brachycera</taxon>
        <taxon>Muscomorpha</taxon>
        <taxon>Ephydroidea</taxon>
        <taxon>Drosophilidae</taxon>
        <taxon>Drosophila</taxon>
    </lineage>
</organism>
<accession>O97152</accession>
<dbReference type="AlphaFoldDB" id="O97152"/>
<feature type="non-terminal residue" evidence="1">
    <location>
        <position position="52"/>
    </location>
</feature>
<feature type="non-terminal residue" evidence="1">
    <location>
        <position position="1"/>
    </location>
</feature>
<keyword evidence="1" id="KW-0695">RNA-directed DNA polymerase</keyword>
<keyword evidence="1" id="KW-0548">Nucleotidyltransferase</keyword>
<protein>
    <submittedName>
        <fullName evidence="1">Reverse transcriptase</fullName>
    </submittedName>
</protein>
<keyword evidence="1" id="KW-0808">Transferase</keyword>
<reference evidence="1" key="1">
    <citation type="submission" date="1998-12" db="EMBL/GenBank/DDBJ databases">
        <title>R1 element in Drosophila arizonae.</title>
        <authorList>
            <person name="Tovar F.J."/>
            <person name="Rodarte S.R."/>
            <person name="Almeida R.C."/>
            <person name="Leoncini O."/>
        </authorList>
    </citation>
    <scope>NUCLEOTIDE SEQUENCE</scope>
</reference>
<dbReference type="FlyBase" id="FBgn0043769">
    <property type="gene designation" value="Dari\R1-element\ORF2"/>
</dbReference>
<dbReference type="GO" id="GO:0003964">
    <property type="term" value="F:RNA-directed DNA polymerase activity"/>
    <property type="evidence" value="ECO:0007669"/>
    <property type="project" value="UniProtKB-KW"/>
</dbReference>
<gene>
    <name evidence="2" type="primary">ORF2</name>
</gene>
<dbReference type="EMBL" id="AF114256">
    <property type="protein sequence ID" value="AAD18018.1"/>
    <property type="molecule type" value="Genomic_DNA"/>
</dbReference>
<evidence type="ECO:0000313" key="2">
    <source>
        <dbReference type="FlyBase" id="FBgn0043769"/>
    </source>
</evidence>
<proteinExistence type="predicted"/>
<evidence type="ECO:0000313" key="1">
    <source>
        <dbReference type="EMBL" id="AAD18018.1"/>
    </source>
</evidence>
<sequence>RRVGRWNAALMDARRALRRARRRLQHARLTQSDSASALASHLRITRKKYERM</sequence>
<name>O97152_DROAR</name>